<feature type="compositionally biased region" description="Low complexity" evidence="10">
    <location>
        <begin position="1238"/>
        <end position="1251"/>
    </location>
</feature>
<dbReference type="RefSeq" id="XP_026153784.1">
    <property type="nucleotide sequence ID" value="XM_026297999.2"/>
</dbReference>
<dbReference type="PANTHER" id="PTHR15012:SF33">
    <property type="entry name" value="PROTEIN SHROOM3"/>
    <property type="match status" value="1"/>
</dbReference>
<dbReference type="Pfam" id="PF08687">
    <property type="entry name" value="ASD2"/>
    <property type="match status" value="1"/>
</dbReference>
<feature type="domain" description="PDZ" evidence="11">
    <location>
        <begin position="20"/>
        <end position="105"/>
    </location>
</feature>
<feature type="compositionally biased region" description="Polar residues" evidence="10">
    <location>
        <begin position="312"/>
        <end position="329"/>
    </location>
</feature>
<feature type="region of interest" description="Disordered" evidence="10">
    <location>
        <begin position="896"/>
        <end position="982"/>
    </location>
</feature>
<comment type="similarity">
    <text evidence="2">Belongs to the shroom family.</text>
</comment>
<feature type="region of interest" description="Disordered" evidence="10">
    <location>
        <begin position="229"/>
        <end position="276"/>
    </location>
</feature>
<dbReference type="Gene3D" id="6.10.250.3120">
    <property type="match status" value="1"/>
</dbReference>
<name>A0A3Q3ND92_9TELE</name>
<feature type="region of interest" description="Disordered" evidence="10">
    <location>
        <begin position="120"/>
        <end position="199"/>
    </location>
</feature>
<feature type="region of interest" description="Disordered" evidence="10">
    <location>
        <begin position="659"/>
        <end position="698"/>
    </location>
</feature>
<dbReference type="InterPro" id="IPR014800">
    <property type="entry name" value="ASD1_dom"/>
</dbReference>
<proteinExistence type="inferred from homology"/>
<feature type="region of interest" description="Disordered" evidence="10">
    <location>
        <begin position="773"/>
        <end position="810"/>
    </location>
</feature>
<evidence type="ECO:0000256" key="3">
    <source>
        <dbReference type="ARBA" id="ARBA00022473"/>
    </source>
</evidence>
<dbReference type="CDD" id="cd06750">
    <property type="entry name" value="PDZ_shroom2_3_4-like"/>
    <property type="match status" value="1"/>
</dbReference>
<comment type="subcellular location">
    <subcellularLocation>
        <location evidence="1">Cytoplasm</location>
        <location evidence="1">Cytoskeleton</location>
    </subcellularLocation>
</comment>
<feature type="compositionally biased region" description="Polar residues" evidence="10">
    <location>
        <begin position="584"/>
        <end position="601"/>
    </location>
</feature>
<feature type="compositionally biased region" description="Basic residues" evidence="10">
    <location>
        <begin position="253"/>
        <end position="265"/>
    </location>
</feature>
<feature type="region of interest" description="Disordered" evidence="10">
    <location>
        <begin position="1588"/>
        <end position="1613"/>
    </location>
</feature>
<evidence type="ECO:0000256" key="7">
    <source>
        <dbReference type="ARBA" id="ARBA00023203"/>
    </source>
</evidence>
<feature type="region of interest" description="Disordered" evidence="10">
    <location>
        <begin position="1076"/>
        <end position="1104"/>
    </location>
</feature>
<feature type="compositionally biased region" description="Low complexity" evidence="10">
    <location>
        <begin position="1499"/>
        <end position="1513"/>
    </location>
</feature>
<reference evidence="14" key="1">
    <citation type="submission" date="2025-08" db="UniProtKB">
        <authorList>
            <consortium name="Ensembl"/>
        </authorList>
    </citation>
    <scope>IDENTIFICATION</scope>
</reference>
<dbReference type="GO" id="GO:0043296">
    <property type="term" value="C:apical junction complex"/>
    <property type="evidence" value="ECO:0007669"/>
    <property type="project" value="TreeGrafter"/>
</dbReference>
<protein>
    <submittedName>
        <fullName evidence="14">Shroom family member 3</fullName>
    </submittedName>
</protein>
<feature type="compositionally biased region" description="Polar residues" evidence="10">
    <location>
        <begin position="1261"/>
        <end position="1281"/>
    </location>
</feature>
<feature type="region of interest" description="Disordered" evidence="10">
    <location>
        <begin position="1130"/>
        <end position="1181"/>
    </location>
</feature>
<feature type="compositionally biased region" description="Low complexity" evidence="10">
    <location>
        <begin position="677"/>
        <end position="696"/>
    </location>
</feature>
<dbReference type="STRING" id="205130.ENSMAMP00000033916"/>
<keyword evidence="4" id="KW-0963">Cytoplasm</keyword>
<accession>A0A3Q3ND92</accession>
<dbReference type="PROSITE" id="PS50106">
    <property type="entry name" value="PDZ"/>
    <property type="match status" value="1"/>
</dbReference>
<dbReference type="InterPro" id="IPR036034">
    <property type="entry name" value="PDZ_sf"/>
</dbReference>
<feature type="compositionally biased region" description="Polar residues" evidence="10">
    <location>
        <begin position="177"/>
        <end position="186"/>
    </location>
</feature>
<dbReference type="Gene3D" id="2.30.42.10">
    <property type="match status" value="1"/>
</dbReference>
<dbReference type="GeneTree" id="ENSGT00940000157778"/>
<feature type="region of interest" description="Disordered" evidence="10">
    <location>
        <begin position="1199"/>
        <end position="1389"/>
    </location>
</feature>
<dbReference type="InParanoid" id="A0A3Q3ND92"/>
<dbReference type="GO" id="GO:0016324">
    <property type="term" value="C:apical plasma membrane"/>
    <property type="evidence" value="ECO:0007669"/>
    <property type="project" value="TreeGrafter"/>
</dbReference>
<dbReference type="FunFam" id="2.30.42.10:FF:000100">
    <property type="entry name" value="Shroom family member 2"/>
    <property type="match status" value="1"/>
</dbReference>
<evidence type="ECO:0000256" key="4">
    <source>
        <dbReference type="ARBA" id="ARBA00022490"/>
    </source>
</evidence>
<dbReference type="Proteomes" id="UP000261640">
    <property type="component" value="Unplaced"/>
</dbReference>
<keyword evidence="8" id="KW-0206">Cytoskeleton</keyword>
<feature type="compositionally biased region" description="Basic and acidic residues" evidence="10">
    <location>
        <begin position="842"/>
        <end position="854"/>
    </location>
</feature>
<feature type="region of interest" description="Disordered" evidence="10">
    <location>
        <begin position="503"/>
        <end position="533"/>
    </location>
</feature>
<dbReference type="GO" id="GO:0005874">
    <property type="term" value="C:microtubule"/>
    <property type="evidence" value="ECO:0007669"/>
    <property type="project" value="UniProtKB-KW"/>
</dbReference>
<evidence type="ECO:0000256" key="6">
    <source>
        <dbReference type="ARBA" id="ARBA00022701"/>
    </source>
</evidence>
<feature type="compositionally biased region" description="Pro residues" evidence="10">
    <location>
        <begin position="1168"/>
        <end position="1178"/>
    </location>
</feature>
<feature type="compositionally biased region" description="Pro residues" evidence="10">
    <location>
        <begin position="1549"/>
        <end position="1558"/>
    </location>
</feature>
<feature type="compositionally biased region" description="Pro residues" evidence="10">
    <location>
        <begin position="1603"/>
        <end position="1613"/>
    </location>
</feature>
<dbReference type="GO" id="GO:0030864">
    <property type="term" value="C:cortical actin cytoskeleton"/>
    <property type="evidence" value="ECO:0007669"/>
    <property type="project" value="TreeGrafter"/>
</dbReference>
<evidence type="ECO:0000256" key="8">
    <source>
        <dbReference type="ARBA" id="ARBA00023212"/>
    </source>
</evidence>
<dbReference type="SMART" id="SM00228">
    <property type="entry name" value="PDZ"/>
    <property type="match status" value="1"/>
</dbReference>
<feature type="region of interest" description="Disordered" evidence="10">
    <location>
        <begin position="584"/>
        <end position="632"/>
    </location>
</feature>
<dbReference type="GO" id="GO:0005912">
    <property type="term" value="C:adherens junction"/>
    <property type="evidence" value="ECO:0007669"/>
    <property type="project" value="TreeGrafter"/>
</dbReference>
<dbReference type="PROSITE" id="PS51306">
    <property type="entry name" value="ASD1"/>
    <property type="match status" value="1"/>
</dbReference>
<dbReference type="GeneID" id="113124858"/>
<sequence>MESGRAGLQQAAGGGRGSGWVLLEARLQGGAPWGFTLQGGLEHGEPLIISKVEEGGKADSLEQPLLEGDEIIIINDVELTGYRQEAIALVKGSYKTLQLTVRREFDPGYVEEFGISSPSLPALSPPSLPPLSSPPPTPQEQQQTPLSSHRSRSCSAGGVQLRIKNRRSEPASRPHSWHSTKLSESQQESEEGKMDTMSSTWHHSYHASASTTDLSGGFDSGISYLRKSPDQYSSRGSMESLDHPQSSQLHSGAQHHHPLGHHTHSGPHLTYSSCHQLSSARSSNSIDHLHSKRDSAYSSFSTSSSIPEYLASTPSFSPERSYSLETVSQRGGGSGEMHQADMRYARTVYDKQQGLSQEHELSSAALLHNSDFRGGGGVRPGLNRELQGSVGGVCYRASNSSGSSSSGGVPASNRHSVGPIWGPATSHSSYESLKGAPALPKRSDSYAAIRNHERPNSWSSLEHARSLRSLQKGSWPHSSGPVVTGAAKSMYATEGYLHTVIEKSPESSPTTKPRQGGAIAQPPSLPEPTAGSVAPIHESSRLILPTGMCSAPQPEPHYAQMPCSNPGRVSPRVYPALARESNRLQHQGLQGISGNDETTTEGLRDGKICTTQNGYQNNPSSSPYPQSSYSTLASSQHWTQTYDEERSVDEISIYSDPVSFCRPAQGQGQTPHLPVDPQSQVPPTSVSHSSPSHPSTLPALQYQNWDHKELEKDTEHPLTRLENALAEVQRCASPDNVFSSSTQVNSSFGDDNKGPARSLSVLEKVICFERRERARKQRSHSTSNTNMTEKDLRNMLARSTSGTRAYRTMSYRGGSCDHMQYRTLADPKSALQRSRSSFQLDNSREGNSSKDSPLRHDIQEMLGSMQDTSFNRSYRDSLKDAQSKVLQSTSFIRKDLSSSVSHLPPAASPPMSFSSTDEPSPVPAQHHSLEKKGPKTMPKPQGIIITPQSPPQVTSPHTPKERHAVSPEIKSTCPPSLPSVPPVGPSAPMQICGRKRLTVDQKKRSYSVPENMNEVGVSDTETSAFFRRGGETSVVEKKKMFELVASRVRSGAPQNTTSRPDLRRLQHNALAEYVERKRSIKREDGEQRSELRPHSAYLQPDNSNHTVSSCYSDTLSLSSASSLLSLQDSVADQNSSSGERRICTPLPPGADLRSFQSNLFYPGRVTTPRPPALSPPSARPGYLTKLHAQTLQNLTPEAGFSRHSQSLSKDPRLDHKQQASGPQLKVGQFKQLSGVLQSSKSSRSSSKSASAEDLLERSEQKQTTSQHYRSRSSPTVESLNQDVPPGDTRMFDEFLTESGHCSPAKDRPTDIQVSGDLITPQPSQKSLNTVQDVGPCQDPGSCYTPFTRRERQRNSERQRAHSTSTLAASVGLPCPFSPPGTEHQSGTKWQASERLSLTNLDAIAFPGILQINMGDADGSRSAATHTADCSETLVTGRQTRHSLSTLEDPEKDVYRGRTYSLEIRGGHSAGSVKQVSLATQTPLSHVQLTAPPNKKDTQSTTSSPSSTSHLPSLRISESSLFGSIDEQKTLETSTSLSQEDFDEVFLQTPNPPPPPPPIEETSIMEDFPPPPSPLYLEQETKYEILGSPTSELLNNPCRKSPLQSPPLSPSSTVIPPPSLLPSLMPQPSTIITSITNEDSLSLEYKPLPMREKTSEELRVEMLARQLVLQDCSLAPLLDTWGGKSTIELMEEIFPNNRLVGTSQSQQKHTRQLDNRIHSDICESAPRPTMDGGRENNLDEEKDLNTRKVELCEALKRSVAALQQEKEALCEEQRHHQALGASIEMLVQKHLKTNESDKYNMFIGDLEKIVNLLLSLCSRLSRIDRALLTLGTEELAQEELAEERDSLHHKRSLLLRQTEDARELKENLDRRQRVVQAILSGYLTEPQLQKYRHFVSTKPSLMIRRRHLEDLIRQEEEQLIQLAESLSVDSAGAHGWSRASSFSGMGLLPCSPLPPLHPTSVQSVRSTTVTAL</sequence>
<evidence type="ECO:0000313" key="14">
    <source>
        <dbReference type="Ensembl" id="ENSMAMP00000033916.1"/>
    </source>
</evidence>
<feature type="region of interest" description="Disordered" evidence="10">
    <location>
        <begin position="1544"/>
        <end position="1575"/>
    </location>
</feature>
<evidence type="ECO:0000259" key="12">
    <source>
        <dbReference type="PROSITE" id="PS51306"/>
    </source>
</evidence>
<feature type="region of interest" description="Disordered" evidence="10">
    <location>
        <begin position="1484"/>
        <end position="1521"/>
    </location>
</feature>
<dbReference type="PROSITE" id="PS51307">
    <property type="entry name" value="ASD2"/>
    <property type="match status" value="1"/>
</dbReference>
<feature type="compositionally biased region" description="Low complexity" evidence="10">
    <location>
        <begin position="139"/>
        <end position="148"/>
    </location>
</feature>
<dbReference type="SUPFAM" id="SSF50156">
    <property type="entry name" value="PDZ domain-like"/>
    <property type="match status" value="1"/>
</dbReference>
<evidence type="ECO:0000256" key="2">
    <source>
        <dbReference type="ARBA" id="ARBA00006469"/>
    </source>
</evidence>
<dbReference type="InterPro" id="IPR014799">
    <property type="entry name" value="ASD2_dom"/>
</dbReference>
<feature type="compositionally biased region" description="Polar residues" evidence="10">
    <location>
        <begin position="831"/>
        <end position="841"/>
    </location>
</feature>
<keyword evidence="3" id="KW-0217">Developmental protein</keyword>
<keyword evidence="15" id="KW-1185">Reference proteome</keyword>
<evidence type="ECO:0000259" key="11">
    <source>
        <dbReference type="PROSITE" id="PS50106"/>
    </source>
</evidence>
<feature type="compositionally biased region" description="Basic and acidic residues" evidence="10">
    <location>
        <begin position="1347"/>
        <end position="1359"/>
    </location>
</feature>
<evidence type="ECO:0000256" key="1">
    <source>
        <dbReference type="ARBA" id="ARBA00004245"/>
    </source>
</evidence>
<keyword evidence="5" id="KW-0597">Phosphoprotein</keyword>
<dbReference type="InterPro" id="IPR001478">
    <property type="entry name" value="PDZ"/>
</dbReference>
<feature type="compositionally biased region" description="Polar residues" evidence="10">
    <location>
        <begin position="1320"/>
        <end position="1331"/>
    </location>
</feature>
<evidence type="ECO:0000259" key="13">
    <source>
        <dbReference type="PROSITE" id="PS51307"/>
    </source>
</evidence>
<dbReference type="Pfam" id="PF08688">
    <property type="entry name" value="ASD1"/>
    <property type="match status" value="1"/>
</dbReference>
<feature type="compositionally biased region" description="Basic and acidic residues" evidence="10">
    <location>
        <begin position="1076"/>
        <end position="1093"/>
    </location>
</feature>
<feature type="compositionally biased region" description="Low complexity" evidence="10">
    <location>
        <begin position="612"/>
        <end position="630"/>
    </location>
</feature>
<feature type="region of interest" description="Disordered" evidence="10">
    <location>
        <begin position="826"/>
        <end position="854"/>
    </location>
</feature>
<dbReference type="InterPro" id="IPR027685">
    <property type="entry name" value="Shroom_fam"/>
</dbReference>
<feature type="domain" description="ASD1" evidence="12">
    <location>
        <begin position="878"/>
        <end position="1016"/>
    </location>
</feature>
<organism evidence="14 15">
    <name type="scientific">Mastacembelus armatus</name>
    <name type="common">zig-zag eel</name>
    <dbReference type="NCBI Taxonomy" id="205130"/>
    <lineage>
        <taxon>Eukaryota</taxon>
        <taxon>Metazoa</taxon>
        <taxon>Chordata</taxon>
        <taxon>Craniata</taxon>
        <taxon>Vertebrata</taxon>
        <taxon>Euteleostomi</taxon>
        <taxon>Actinopterygii</taxon>
        <taxon>Neopterygii</taxon>
        <taxon>Teleostei</taxon>
        <taxon>Neoteleostei</taxon>
        <taxon>Acanthomorphata</taxon>
        <taxon>Anabantaria</taxon>
        <taxon>Synbranchiformes</taxon>
        <taxon>Mastacembelidae</taxon>
        <taxon>Mastacembelus</taxon>
    </lineage>
</organism>
<feature type="domain" description="ASD2" evidence="13">
    <location>
        <begin position="1590"/>
        <end position="1926"/>
    </location>
</feature>
<feature type="compositionally biased region" description="Pro residues" evidence="10">
    <location>
        <begin position="123"/>
        <end position="138"/>
    </location>
</feature>
<dbReference type="CTD" id="57619"/>
<feature type="compositionally biased region" description="Polar residues" evidence="10">
    <location>
        <begin position="230"/>
        <end position="251"/>
    </location>
</feature>
<dbReference type="GO" id="GO:0051015">
    <property type="term" value="F:actin filament binding"/>
    <property type="evidence" value="ECO:0007669"/>
    <property type="project" value="InterPro"/>
</dbReference>
<keyword evidence="6" id="KW-0493">Microtubule</keyword>
<reference evidence="14" key="2">
    <citation type="submission" date="2025-09" db="UniProtKB">
        <authorList>
            <consortium name="Ensembl"/>
        </authorList>
    </citation>
    <scope>IDENTIFICATION</scope>
</reference>
<dbReference type="Pfam" id="PF00595">
    <property type="entry name" value="PDZ"/>
    <property type="match status" value="1"/>
</dbReference>
<keyword evidence="7 9" id="KW-0009">Actin-binding</keyword>
<feature type="region of interest" description="Disordered" evidence="10">
    <location>
        <begin position="311"/>
        <end position="337"/>
    </location>
</feature>
<evidence type="ECO:0000256" key="9">
    <source>
        <dbReference type="PROSITE-ProRule" id="PRU00637"/>
    </source>
</evidence>
<evidence type="ECO:0000256" key="5">
    <source>
        <dbReference type="ARBA" id="ARBA00022553"/>
    </source>
</evidence>
<evidence type="ECO:0000256" key="10">
    <source>
        <dbReference type="SAM" id="MobiDB-lite"/>
    </source>
</evidence>
<dbReference type="PANTHER" id="PTHR15012">
    <property type="entry name" value="APICAL PROTEIN/SHROOM-RELATED"/>
    <property type="match status" value="1"/>
</dbReference>
<dbReference type="Ensembl" id="ENSMAMT00000034782.2">
    <property type="protein sequence ID" value="ENSMAMP00000033916.1"/>
    <property type="gene ID" value="ENSMAMG00000022807.2"/>
</dbReference>
<dbReference type="GO" id="GO:0007015">
    <property type="term" value="P:actin filament organization"/>
    <property type="evidence" value="ECO:0007669"/>
    <property type="project" value="TreeGrafter"/>
</dbReference>
<evidence type="ECO:0000313" key="15">
    <source>
        <dbReference type="Proteomes" id="UP000261640"/>
    </source>
</evidence>
<feature type="region of interest" description="Disordered" evidence="10">
    <location>
        <begin position="1718"/>
        <end position="1737"/>
    </location>
</feature>